<gene>
    <name evidence="1" type="ORF">BOLC8T51060H</name>
</gene>
<sequence length="106" mass="11367">MGLDSKTIVRKRGALVALLRKGCVLPVSVLYMGAWLNRCIRSRVGGLEAAIFSLPSPNDGIAGCCSFLVLPVWFLLGGQASSRCDSLWGLWHVGRSEAVGTVCFKV</sequence>
<proteinExistence type="predicted"/>
<accession>A0A3P6GD59</accession>
<reference evidence="1" key="1">
    <citation type="submission" date="2018-11" db="EMBL/GenBank/DDBJ databases">
        <authorList>
            <consortium name="Genoscope - CEA"/>
            <person name="William W."/>
        </authorList>
    </citation>
    <scope>NUCLEOTIDE SEQUENCE</scope>
</reference>
<dbReference type="EMBL" id="LR031879">
    <property type="protein sequence ID" value="VDD57831.1"/>
    <property type="molecule type" value="Genomic_DNA"/>
</dbReference>
<evidence type="ECO:0000313" key="1">
    <source>
        <dbReference type="EMBL" id="VDD57831.1"/>
    </source>
</evidence>
<dbReference type="AlphaFoldDB" id="A0A3P6GD59"/>
<name>A0A3P6GD59_BRAOL</name>
<organism evidence="1">
    <name type="scientific">Brassica oleracea</name>
    <name type="common">Wild cabbage</name>
    <dbReference type="NCBI Taxonomy" id="3712"/>
    <lineage>
        <taxon>Eukaryota</taxon>
        <taxon>Viridiplantae</taxon>
        <taxon>Streptophyta</taxon>
        <taxon>Embryophyta</taxon>
        <taxon>Tracheophyta</taxon>
        <taxon>Spermatophyta</taxon>
        <taxon>Magnoliopsida</taxon>
        <taxon>eudicotyledons</taxon>
        <taxon>Gunneridae</taxon>
        <taxon>Pentapetalae</taxon>
        <taxon>rosids</taxon>
        <taxon>malvids</taxon>
        <taxon>Brassicales</taxon>
        <taxon>Brassicaceae</taxon>
        <taxon>Brassiceae</taxon>
        <taxon>Brassica</taxon>
    </lineage>
</organism>
<protein>
    <submittedName>
        <fullName evidence="1">Uncharacterized protein</fullName>
    </submittedName>
</protein>